<feature type="signal peptide" evidence="8">
    <location>
        <begin position="1"/>
        <end position="24"/>
    </location>
</feature>
<protein>
    <recommendedName>
        <fullName evidence="7">folate gamma-glutamyl hydrolase</fullName>
        <ecNumber evidence="7">3.4.19.9</ecNumber>
    </recommendedName>
</protein>
<comment type="caution">
    <text evidence="9">The sequence shown here is derived from an EMBL/GenBank/DDBJ whole genome shotgun (WGS) entry which is preliminary data.</text>
</comment>
<dbReference type="OMA" id="IHYHQWC"/>
<feature type="active site" description="Proton donor" evidence="6">
    <location>
        <position position="241"/>
    </location>
</feature>
<dbReference type="GO" id="GO:0005576">
    <property type="term" value="C:extracellular region"/>
    <property type="evidence" value="ECO:0007669"/>
    <property type="project" value="UniProtKB-SubCell"/>
</dbReference>
<dbReference type="OrthoDB" id="64220at2759"/>
<dbReference type="Gene3D" id="3.40.50.880">
    <property type="match status" value="1"/>
</dbReference>
<proteinExistence type="inferred from homology"/>
<feature type="active site" evidence="7">
    <location>
        <position position="241"/>
    </location>
</feature>
<evidence type="ECO:0000256" key="5">
    <source>
        <dbReference type="ARBA" id="ARBA00022801"/>
    </source>
</evidence>
<accession>A0A401PDK7</accession>
<keyword evidence="3" id="KW-0964">Secreted</keyword>
<comment type="catalytic activity">
    <reaction evidence="7">
        <text>(6S)-5,6,7,8-tetrahydrofolyl-(gamma-L-Glu)(n) + (n-1) H2O = (6S)-5,6,7,8-tetrahydrofolate + (n-1) L-glutamate</text>
        <dbReference type="Rhea" id="RHEA:56784"/>
        <dbReference type="Rhea" id="RHEA-COMP:14738"/>
        <dbReference type="ChEBI" id="CHEBI:15377"/>
        <dbReference type="ChEBI" id="CHEBI:29985"/>
        <dbReference type="ChEBI" id="CHEBI:57453"/>
        <dbReference type="ChEBI" id="CHEBI:141005"/>
        <dbReference type="EC" id="3.4.19.9"/>
    </reaction>
</comment>
<dbReference type="EMBL" id="BFAA01004836">
    <property type="protein sequence ID" value="GCB71206.1"/>
    <property type="molecule type" value="Genomic_DNA"/>
</dbReference>
<dbReference type="GO" id="GO:0034722">
    <property type="term" value="F:gamma-glutamyl-peptidase activity"/>
    <property type="evidence" value="ECO:0007669"/>
    <property type="project" value="UniProtKB-UniRule"/>
</dbReference>
<dbReference type="InterPro" id="IPR029062">
    <property type="entry name" value="Class_I_gatase-like"/>
</dbReference>
<dbReference type="SUPFAM" id="SSF52317">
    <property type="entry name" value="Class I glutamine amidotransferase-like"/>
    <property type="match status" value="1"/>
</dbReference>
<dbReference type="Proteomes" id="UP000288216">
    <property type="component" value="Unassembled WGS sequence"/>
</dbReference>
<dbReference type="PROSITE" id="PS51273">
    <property type="entry name" value="GATASE_TYPE_1"/>
    <property type="match status" value="1"/>
</dbReference>
<feature type="active site" description="Nucleophile" evidence="6 7">
    <location>
        <position position="130"/>
    </location>
</feature>
<dbReference type="PROSITE" id="PS51275">
    <property type="entry name" value="PEPTIDASE_C26_GGH"/>
    <property type="match status" value="1"/>
</dbReference>
<dbReference type="AlphaFoldDB" id="A0A401PDK7"/>
<comment type="subcellular location">
    <subcellularLocation>
        <location evidence="1">Secreted</location>
        <location evidence="1">Extracellular space</location>
    </subcellularLocation>
</comment>
<keyword evidence="4 8" id="KW-0732">Signal</keyword>
<dbReference type="GO" id="GO:0005773">
    <property type="term" value="C:vacuole"/>
    <property type="evidence" value="ECO:0007669"/>
    <property type="project" value="TreeGrafter"/>
</dbReference>
<name>A0A401PDK7_SCYTO</name>
<dbReference type="GO" id="GO:0046900">
    <property type="term" value="P:tetrahydrofolylpolyglutamate metabolic process"/>
    <property type="evidence" value="ECO:0007669"/>
    <property type="project" value="TreeGrafter"/>
</dbReference>
<dbReference type="InterPro" id="IPR011697">
    <property type="entry name" value="Peptidase_C26"/>
</dbReference>
<dbReference type="Pfam" id="PF07722">
    <property type="entry name" value="Peptidase_C26"/>
    <property type="match status" value="1"/>
</dbReference>
<sequence length="315" mass="35996">MAALLLHMPEMLLCVSLYWDQLFTAPLNQRPIIGVLAMESGETFAQFGKSYIPASYVKTLESAGARVAPISIKLSEAEYTQLFHSMNGVLFPGGVASVQNSRFAEISAMFYNLTLKANDKGVHFPLWAICLGFEELTVLTSGENLLTETNTSNLSLPLKFTKDTLRSRMFKNFPKHLLQALQTKPLAGHYHNWSITLKKFTNNKNLANFYKILSTNTDSQQVEFVSTMEAFRYPIYAVQWHPERSPYEWNVTLDIPHFSEAVQLAWYLADFFVNEARKNSYHFSNTTEEEKALIYNYPPIYTGNISKYDQIHIID</sequence>
<evidence type="ECO:0000256" key="4">
    <source>
        <dbReference type="ARBA" id="ARBA00022729"/>
    </source>
</evidence>
<gene>
    <name evidence="9" type="ORF">scyTo_0010951</name>
</gene>
<evidence type="ECO:0000313" key="9">
    <source>
        <dbReference type="EMBL" id="GCB71206.1"/>
    </source>
</evidence>
<evidence type="ECO:0000313" key="10">
    <source>
        <dbReference type="Proteomes" id="UP000288216"/>
    </source>
</evidence>
<evidence type="ECO:0000256" key="1">
    <source>
        <dbReference type="ARBA" id="ARBA00004239"/>
    </source>
</evidence>
<evidence type="ECO:0000256" key="7">
    <source>
        <dbReference type="PROSITE-ProRule" id="PRU00607"/>
    </source>
</evidence>
<reference evidence="9 10" key="1">
    <citation type="journal article" date="2018" name="Nat. Ecol. Evol.">
        <title>Shark genomes provide insights into elasmobranch evolution and the origin of vertebrates.</title>
        <authorList>
            <person name="Hara Y"/>
            <person name="Yamaguchi K"/>
            <person name="Onimaru K"/>
            <person name="Kadota M"/>
            <person name="Koyanagi M"/>
            <person name="Keeley SD"/>
            <person name="Tatsumi K"/>
            <person name="Tanaka K"/>
            <person name="Motone F"/>
            <person name="Kageyama Y"/>
            <person name="Nozu R"/>
            <person name="Adachi N"/>
            <person name="Nishimura O"/>
            <person name="Nakagawa R"/>
            <person name="Tanegashima C"/>
            <person name="Kiyatake I"/>
            <person name="Matsumoto R"/>
            <person name="Murakumo K"/>
            <person name="Nishida K"/>
            <person name="Terakita A"/>
            <person name="Kuratani S"/>
            <person name="Sato K"/>
            <person name="Hyodo S Kuraku.S."/>
        </authorList>
    </citation>
    <scope>NUCLEOTIDE SEQUENCE [LARGE SCALE GENOMIC DNA]</scope>
</reference>
<dbReference type="STRING" id="75743.A0A401PDK7"/>
<feature type="chain" id="PRO_5019054222" description="folate gamma-glutamyl hydrolase" evidence="8">
    <location>
        <begin position="25"/>
        <end position="315"/>
    </location>
</feature>
<dbReference type="EC" id="3.4.19.9" evidence="7"/>
<evidence type="ECO:0000256" key="3">
    <source>
        <dbReference type="ARBA" id="ARBA00022525"/>
    </source>
</evidence>
<evidence type="ECO:0000256" key="2">
    <source>
        <dbReference type="ARBA" id="ARBA00011083"/>
    </source>
</evidence>
<keyword evidence="5 7" id="KW-0378">Hydrolase</keyword>
<evidence type="ECO:0000256" key="8">
    <source>
        <dbReference type="SAM" id="SignalP"/>
    </source>
</evidence>
<dbReference type="FunFam" id="3.40.50.880:FF:000024">
    <property type="entry name" value="Folate gamma-glutamyl hydrolase"/>
    <property type="match status" value="1"/>
</dbReference>
<dbReference type="PANTHER" id="PTHR11315:SF0">
    <property type="entry name" value="FOLATE GAMMA-GLUTAMYL HYDROLASE"/>
    <property type="match status" value="1"/>
</dbReference>
<organism evidence="9 10">
    <name type="scientific">Scyliorhinus torazame</name>
    <name type="common">Cloudy catshark</name>
    <name type="synonym">Catulus torazame</name>
    <dbReference type="NCBI Taxonomy" id="75743"/>
    <lineage>
        <taxon>Eukaryota</taxon>
        <taxon>Metazoa</taxon>
        <taxon>Chordata</taxon>
        <taxon>Craniata</taxon>
        <taxon>Vertebrata</taxon>
        <taxon>Chondrichthyes</taxon>
        <taxon>Elasmobranchii</taxon>
        <taxon>Galeomorphii</taxon>
        <taxon>Galeoidea</taxon>
        <taxon>Carcharhiniformes</taxon>
        <taxon>Scyliorhinidae</taxon>
        <taxon>Scyliorhinus</taxon>
    </lineage>
</organism>
<keyword evidence="10" id="KW-1185">Reference proteome</keyword>
<comment type="similarity">
    <text evidence="2">Belongs to the peptidase C26 family.</text>
</comment>
<evidence type="ECO:0000256" key="6">
    <source>
        <dbReference type="PIRSR" id="PIRSR615527-1"/>
    </source>
</evidence>
<dbReference type="PANTHER" id="PTHR11315">
    <property type="entry name" value="PROTEASE FAMILY C26 GAMMA-GLUTAMYL HYDROLASE"/>
    <property type="match status" value="1"/>
</dbReference>
<dbReference type="InterPro" id="IPR015527">
    <property type="entry name" value="Pept_C26_g-glut_hydrolase"/>
</dbReference>